<accession>A0A1B9AYI3</accession>
<evidence type="ECO:0000313" key="1">
    <source>
        <dbReference type="EMBL" id="OCA88793.1"/>
    </source>
</evidence>
<dbReference type="Proteomes" id="UP000092578">
    <property type="component" value="Unassembled WGS sequence"/>
</dbReference>
<protein>
    <submittedName>
        <fullName evidence="1">Uracil-DNA glycosylase</fullName>
    </submittedName>
</protein>
<comment type="caution">
    <text evidence="1">The sequence shown here is derived from an EMBL/GenBank/DDBJ whole genome shotgun (WGS) entry which is preliminary data.</text>
</comment>
<sequence>MEKVNCFQCKHFFVTWDQKSPRGCRAYGFKSNQLPSAVVLKTSGHPCYQFAQKPGKK</sequence>
<organism evidence="1 2">
    <name type="scientific">Pseudobacillus wudalianchiensis</name>
    <dbReference type="NCBI Taxonomy" id="1743143"/>
    <lineage>
        <taxon>Bacteria</taxon>
        <taxon>Bacillati</taxon>
        <taxon>Bacillota</taxon>
        <taxon>Bacilli</taxon>
        <taxon>Bacillales</taxon>
        <taxon>Bacillaceae</taxon>
        <taxon>Pseudobacillus</taxon>
    </lineage>
</organism>
<gene>
    <name evidence="1" type="ORF">A8F95_04960</name>
</gene>
<name>A0A1B9AYI3_9BACI</name>
<reference evidence="2" key="1">
    <citation type="submission" date="2016-05" db="EMBL/GenBank/DDBJ databases">
        <authorList>
            <person name="Liu B."/>
            <person name="Wang J."/>
            <person name="Zhu Y."/>
            <person name="Liu G."/>
            <person name="Chen Q."/>
            <person name="Chen Z."/>
            <person name="Lan J."/>
            <person name="Che J."/>
            <person name="Ge C."/>
            <person name="Shi H."/>
            <person name="Pan Z."/>
            <person name="Liu X."/>
        </authorList>
    </citation>
    <scope>NUCLEOTIDE SEQUENCE [LARGE SCALE GENOMIC DNA]</scope>
    <source>
        <strain evidence="2">FJAT-27215</strain>
    </source>
</reference>
<dbReference type="AlphaFoldDB" id="A0A1B9AYI3"/>
<dbReference type="EMBL" id="MAYT01000012">
    <property type="protein sequence ID" value="OCA88793.1"/>
    <property type="molecule type" value="Genomic_DNA"/>
</dbReference>
<evidence type="ECO:0000313" key="2">
    <source>
        <dbReference type="Proteomes" id="UP000092578"/>
    </source>
</evidence>
<proteinExistence type="predicted"/>
<keyword evidence="2" id="KW-1185">Reference proteome</keyword>